<dbReference type="GO" id="GO:0003700">
    <property type="term" value="F:DNA-binding transcription factor activity"/>
    <property type="evidence" value="ECO:0007669"/>
    <property type="project" value="InterPro"/>
</dbReference>
<reference evidence="8 9" key="1">
    <citation type="journal article" date="2019" name="Nat. Plants">
        <title>Genome sequencing of Musa balbisiana reveals subgenome evolution and function divergence in polyploid bananas.</title>
        <authorList>
            <person name="Yao X."/>
        </authorList>
    </citation>
    <scope>NUCLEOTIDE SEQUENCE [LARGE SCALE GENOMIC DNA]</scope>
    <source>
        <strain evidence="9">cv. DH-PKW</strain>
        <tissue evidence="8">Leaves</tissue>
    </source>
</reference>
<keyword evidence="4" id="KW-0804">Transcription</keyword>
<dbReference type="STRING" id="52838.A0A4S8K2P7"/>
<gene>
    <name evidence="8" type="ORF">C4D60_Mb08t10080</name>
</gene>
<dbReference type="SUPFAM" id="SSF118290">
    <property type="entry name" value="WRKY DNA-binding domain"/>
    <property type="match status" value="1"/>
</dbReference>
<evidence type="ECO:0000256" key="5">
    <source>
        <dbReference type="ARBA" id="ARBA00023242"/>
    </source>
</evidence>
<dbReference type="InterPro" id="IPR044810">
    <property type="entry name" value="WRKY_plant"/>
</dbReference>
<dbReference type="SMART" id="SM00774">
    <property type="entry name" value="WRKY"/>
    <property type="match status" value="1"/>
</dbReference>
<dbReference type="Pfam" id="PF03106">
    <property type="entry name" value="WRKY"/>
    <property type="match status" value="1"/>
</dbReference>
<comment type="subcellular location">
    <subcellularLocation>
        <location evidence="1">Nucleus</location>
    </subcellularLocation>
</comment>
<keyword evidence="3" id="KW-0238">DNA-binding</keyword>
<feature type="region of interest" description="Disordered" evidence="6">
    <location>
        <begin position="1"/>
        <end position="39"/>
    </location>
</feature>
<feature type="compositionally biased region" description="Basic and acidic residues" evidence="6">
    <location>
        <begin position="123"/>
        <end position="134"/>
    </location>
</feature>
<dbReference type="GO" id="GO:0005634">
    <property type="term" value="C:nucleus"/>
    <property type="evidence" value="ECO:0007669"/>
    <property type="project" value="UniProtKB-SubCell"/>
</dbReference>
<dbReference type="EMBL" id="PYDT01000002">
    <property type="protein sequence ID" value="THU69032.1"/>
    <property type="molecule type" value="Genomic_DNA"/>
</dbReference>
<evidence type="ECO:0000256" key="4">
    <source>
        <dbReference type="ARBA" id="ARBA00023163"/>
    </source>
</evidence>
<dbReference type="Gene3D" id="2.20.25.80">
    <property type="entry name" value="WRKY domain"/>
    <property type="match status" value="1"/>
</dbReference>
<comment type="caution">
    <text evidence="8">The sequence shown here is derived from an EMBL/GenBank/DDBJ whole genome shotgun (WGS) entry which is preliminary data.</text>
</comment>
<dbReference type="PROSITE" id="PS50811">
    <property type="entry name" value="WRKY"/>
    <property type="match status" value="1"/>
</dbReference>
<sequence length="323" mass="35309">MMMMMDKRDEETMEEPAAEIPLPFSARSPSTFPPPRGTFLDAYGADRGFLELIGLQELHQSSFLLQQPPARATCVASAPQVEAESSDAVNFPANPSSMSCSSTEAGANPTKPATAGEANEQEAEPKESCKEGGGKKKKKGQKPQKEPRFAFETRSEVDYLDDGYRWRKYGQKAVKNSPFPRSYYRCTSATCGVKKRVERSSDDPAVVVTTYEGQHNHPSPVVPRGAHHAPPPPPPLLPAEPFMPPPLGFVLSPPVNTKEFQLPLLSSYLAPPPLDFNRSAAARILVVTSDLTASIEGRNQTAESAIRDYGLLQDLIPSEIRKE</sequence>
<dbReference type="PANTHER" id="PTHR31221">
    <property type="entry name" value="WRKY TRANSCRIPTION FACTOR PROTEIN 1-RELATED"/>
    <property type="match status" value="1"/>
</dbReference>
<keyword evidence="9" id="KW-1185">Reference proteome</keyword>
<keyword evidence="2" id="KW-0805">Transcription regulation</keyword>
<evidence type="ECO:0000313" key="9">
    <source>
        <dbReference type="Proteomes" id="UP000317650"/>
    </source>
</evidence>
<dbReference type="InterPro" id="IPR036576">
    <property type="entry name" value="WRKY_dom_sf"/>
</dbReference>
<keyword evidence="5" id="KW-0539">Nucleus</keyword>
<dbReference type="FunFam" id="2.20.25.80:FF:000003">
    <property type="entry name" value="WRKY transcription factor 57"/>
    <property type="match status" value="1"/>
</dbReference>
<evidence type="ECO:0000313" key="8">
    <source>
        <dbReference type="EMBL" id="THU69032.1"/>
    </source>
</evidence>
<evidence type="ECO:0000259" key="7">
    <source>
        <dbReference type="PROSITE" id="PS50811"/>
    </source>
</evidence>
<dbReference type="GO" id="GO:0043565">
    <property type="term" value="F:sequence-specific DNA binding"/>
    <property type="evidence" value="ECO:0007669"/>
    <property type="project" value="InterPro"/>
</dbReference>
<dbReference type="PANTHER" id="PTHR31221:SF371">
    <property type="entry name" value="WRKY DOMAIN-CONTAINING PROTEIN"/>
    <property type="match status" value="1"/>
</dbReference>
<protein>
    <recommendedName>
        <fullName evidence="7">WRKY domain-containing protein</fullName>
    </recommendedName>
</protein>
<evidence type="ECO:0000256" key="1">
    <source>
        <dbReference type="ARBA" id="ARBA00004123"/>
    </source>
</evidence>
<feature type="region of interest" description="Disordered" evidence="6">
    <location>
        <begin position="86"/>
        <end position="150"/>
    </location>
</feature>
<organism evidence="8 9">
    <name type="scientific">Musa balbisiana</name>
    <name type="common">Banana</name>
    <dbReference type="NCBI Taxonomy" id="52838"/>
    <lineage>
        <taxon>Eukaryota</taxon>
        <taxon>Viridiplantae</taxon>
        <taxon>Streptophyta</taxon>
        <taxon>Embryophyta</taxon>
        <taxon>Tracheophyta</taxon>
        <taxon>Spermatophyta</taxon>
        <taxon>Magnoliopsida</taxon>
        <taxon>Liliopsida</taxon>
        <taxon>Zingiberales</taxon>
        <taxon>Musaceae</taxon>
        <taxon>Musa</taxon>
    </lineage>
</organism>
<feature type="domain" description="WRKY" evidence="7">
    <location>
        <begin position="155"/>
        <end position="220"/>
    </location>
</feature>
<evidence type="ECO:0000256" key="3">
    <source>
        <dbReference type="ARBA" id="ARBA00023125"/>
    </source>
</evidence>
<accession>A0A4S8K2P7</accession>
<feature type="compositionally biased region" description="Polar residues" evidence="6">
    <location>
        <begin position="93"/>
        <end position="105"/>
    </location>
</feature>
<feature type="compositionally biased region" description="Basic and acidic residues" evidence="6">
    <location>
        <begin position="1"/>
        <end position="10"/>
    </location>
</feature>
<proteinExistence type="predicted"/>
<dbReference type="Proteomes" id="UP000317650">
    <property type="component" value="Chromosome 8"/>
</dbReference>
<name>A0A4S8K2P7_MUSBA</name>
<evidence type="ECO:0000256" key="2">
    <source>
        <dbReference type="ARBA" id="ARBA00023015"/>
    </source>
</evidence>
<evidence type="ECO:0000256" key="6">
    <source>
        <dbReference type="SAM" id="MobiDB-lite"/>
    </source>
</evidence>
<dbReference type="AlphaFoldDB" id="A0A4S8K2P7"/>
<dbReference type="InterPro" id="IPR003657">
    <property type="entry name" value="WRKY_dom"/>
</dbReference>